<dbReference type="GO" id="GO:0005634">
    <property type="term" value="C:nucleus"/>
    <property type="evidence" value="ECO:0007669"/>
    <property type="project" value="UniProtKB-SubCell"/>
</dbReference>
<evidence type="ECO:0000256" key="4">
    <source>
        <dbReference type="ARBA" id="ARBA00022763"/>
    </source>
</evidence>
<dbReference type="SUPFAM" id="SSF52141">
    <property type="entry name" value="Uracil-DNA glycosylase-like"/>
    <property type="match status" value="1"/>
</dbReference>
<comment type="caution">
    <text evidence="11">The sequence shown here is derived from an EMBL/GenBank/DDBJ whole genome shotgun (WGS) entry which is preliminary data.</text>
</comment>
<dbReference type="GO" id="GO:0004844">
    <property type="term" value="F:uracil DNA N-glycosylase activity"/>
    <property type="evidence" value="ECO:0007669"/>
    <property type="project" value="UniProtKB-UniRule"/>
</dbReference>
<dbReference type="SMART" id="SM00987">
    <property type="entry name" value="UreE_C"/>
    <property type="match status" value="1"/>
</dbReference>
<dbReference type="HAMAP" id="MF_00148">
    <property type="entry name" value="UDG"/>
    <property type="match status" value="1"/>
</dbReference>
<dbReference type="CDD" id="cd10027">
    <property type="entry name" value="UDG-F1-like"/>
    <property type="match status" value="1"/>
</dbReference>
<dbReference type="FunFam" id="3.40.470.10:FF:000001">
    <property type="entry name" value="Uracil-DNA glycosylase"/>
    <property type="match status" value="1"/>
</dbReference>
<feature type="compositionally biased region" description="Polar residues" evidence="9">
    <location>
        <begin position="192"/>
        <end position="205"/>
    </location>
</feature>
<feature type="compositionally biased region" description="Basic and acidic residues" evidence="9">
    <location>
        <begin position="116"/>
        <end position="137"/>
    </location>
</feature>
<keyword evidence="6 7" id="KW-0234">DNA repair</keyword>
<comment type="similarity">
    <text evidence="2 7">Belongs to the uracil-DNA glycosylase (UDG) superfamily. UNG family.</text>
</comment>
<evidence type="ECO:0000256" key="3">
    <source>
        <dbReference type="ARBA" id="ARBA00012030"/>
    </source>
</evidence>
<protein>
    <recommendedName>
        <fullName evidence="3 7">Uracil-DNA glycosylase</fullName>
        <shortName evidence="7">UDG</shortName>
        <ecNumber evidence="3 7">3.2.2.27</ecNumber>
    </recommendedName>
</protein>
<dbReference type="NCBIfam" id="NF003589">
    <property type="entry name" value="PRK05254.1-2"/>
    <property type="match status" value="1"/>
</dbReference>
<dbReference type="PROSITE" id="PS00130">
    <property type="entry name" value="U_DNA_GLYCOSYLASE"/>
    <property type="match status" value="1"/>
</dbReference>
<organism evidence="11 12">
    <name type="scientific">Ceratopteris richardii</name>
    <name type="common">Triangle waterfern</name>
    <dbReference type="NCBI Taxonomy" id="49495"/>
    <lineage>
        <taxon>Eukaryota</taxon>
        <taxon>Viridiplantae</taxon>
        <taxon>Streptophyta</taxon>
        <taxon>Embryophyta</taxon>
        <taxon>Tracheophyta</taxon>
        <taxon>Polypodiopsida</taxon>
        <taxon>Polypodiidae</taxon>
        <taxon>Polypodiales</taxon>
        <taxon>Pteridineae</taxon>
        <taxon>Pteridaceae</taxon>
        <taxon>Parkerioideae</taxon>
        <taxon>Ceratopteris</taxon>
    </lineage>
</organism>
<evidence type="ECO:0000256" key="7">
    <source>
        <dbReference type="HAMAP-Rule" id="MF_03166"/>
    </source>
</evidence>
<evidence type="ECO:0000256" key="1">
    <source>
        <dbReference type="ARBA" id="ARBA00001400"/>
    </source>
</evidence>
<gene>
    <name evidence="11" type="ORF">KP509_09G028500</name>
</gene>
<evidence type="ECO:0000313" key="11">
    <source>
        <dbReference type="EMBL" id="KAH7429053.1"/>
    </source>
</evidence>
<accession>A0A8T2U5M7</accession>
<dbReference type="GO" id="GO:0005739">
    <property type="term" value="C:mitochondrion"/>
    <property type="evidence" value="ECO:0007669"/>
    <property type="project" value="UniProtKB-SubCell"/>
</dbReference>
<evidence type="ECO:0000256" key="8">
    <source>
        <dbReference type="PROSITE-ProRule" id="PRU10072"/>
    </source>
</evidence>
<dbReference type="InterPro" id="IPR002043">
    <property type="entry name" value="UDG_fam1"/>
</dbReference>
<dbReference type="InterPro" id="IPR005122">
    <property type="entry name" value="Uracil-DNA_glycosylase-like"/>
</dbReference>
<dbReference type="Proteomes" id="UP000825935">
    <property type="component" value="Chromosome 9"/>
</dbReference>
<dbReference type="InterPro" id="IPR018085">
    <property type="entry name" value="Ura-DNA_Glyclase_AS"/>
</dbReference>
<dbReference type="NCBIfam" id="NF003591">
    <property type="entry name" value="PRK05254.1-4"/>
    <property type="match status" value="1"/>
</dbReference>
<name>A0A8T2U5M7_CERRI</name>
<feature type="region of interest" description="Disordered" evidence="9">
    <location>
        <begin position="115"/>
        <end position="205"/>
    </location>
</feature>
<comment type="subcellular location">
    <subcellularLocation>
        <location evidence="7">Mitochondrion</location>
    </subcellularLocation>
    <subcellularLocation>
        <location evidence="7">Nucleus</location>
    </subcellularLocation>
</comment>
<dbReference type="PANTHER" id="PTHR11264">
    <property type="entry name" value="URACIL-DNA GLYCOSYLASE"/>
    <property type="match status" value="1"/>
</dbReference>
<dbReference type="GO" id="GO:0097510">
    <property type="term" value="P:base-excision repair, AP site formation via deaminated base removal"/>
    <property type="evidence" value="ECO:0007669"/>
    <property type="project" value="TreeGrafter"/>
</dbReference>
<evidence type="ECO:0000256" key="9">
    <source>
        <dbReference type="SAM" id="MobiDB-lite"/>
    </source>
</evidence>
<feature type="compositionally biased region" description="Basic and acidic residues" evidence="9">
    <location>
        <begin position="147"/>
        <end position="164"/>
    </location>
</feature>
<dbReference type="SMART" id="SM00986">
    <property type="entry name" value="UDG"/>
    <property type="match status" value="1"/>
</dbReference>
<dbReference type="PANTHER" id="PTHR11264:SF0">
    <property type="entry name" value="URACIL-DNA GLYCOSYLASE"/>
    <property type="match status" value="1"/>
</dbReference>
<dbReference type="EMBL" id="CM035414">
    <property type="protein sequence ID" value="KAH7429052.1"/>
    <property type="molecule type" value="Genomic_DNA"/>
</dbReference>
<keyword evidence="4 7" id="KW-0227">DNA damage</keyword>
<dbReference type="EC" id="3.2.2.27" evidence="3 7"/>
<evidence type="ECO:0000256" key="6">
    <source>
        <dbReference type="ARBA" id="ARBA00023204"/>
    </source>
</evidence>
<feature type="active site" description="Proton acceptor" evidence="7 8">
    <location>
        <position position="475"/>
    </location>
</feature>
<dbReference type="NCBIfam" id="NF003592">
    <property type="entry name" value="PRK05254.1-5"/>
    <property type="match status" value="1"/>
</dbReference>
<dbReference type="Pfam" id="PF03167">
    <property type="entry name" value="UDG"/>
    <property type="match status" value="1"/>
</dbReference>
<keyword evidence="7" id="KW-0539">Nucleus</keyword>
<proteinExistence type="inferred from homology"/>
<keyword evidence="12" id="KW-1185">Reference proteome</keyword>
<comment type="catalytic activity">
    <reaction evidence="1 7">
        <text>Hydrolyzes single-stranded DNA or mismatched double-stranded DNA and polynucleotides, releasing free uracil.</text>
        <dbReference type="EC" id="3.2.2.27"/>
    </reaction>
</comment>
<dbReference type="EMBL" id="CM035414">
    <property type="protein sequence ID" value="KAH7429053.1"/>
    <property type="molecule type" value="Genomic_DNA"/>
</dbReference>
<keyword evidence="7" id="KW-0496">Mitochondrion</keyword>
<evidence type="ECO:0000256" key="2">
    <source>
        <dbReference type="ARBA" id="ARBA00008184"/>
    </source>
</evidence>
<dbReference type="Gene3D" id="3.40.470.10">
    <property type="entry name" value="Uracil-DNA glycosylase-like domain"/>
    <property type="match status" value="1"/>
</dbReference>
<comment type="function">
    <text evidence="7">Excises uracil residues from the DNA which can arise as a result of misincorporation of dUMP residues by DNA polymerase or due to deamination of cytosine.</text>
</comment>
<evidence type="ECO:0000259" key="10">
    <source>
        <dbReference type="SMART" id="SM00986"/>
    </source>
</evidence>
<sequence>MLGLESLSQKIFMGPCSVRFSFLTPHIDRRFCKAFETSNFQFRWRVSGWSQFINYSLTTVAPYSDGKSEPSLLLSHNNALRESQEDRGQMKSAEELHFEAVELYWRRYENNGSNTFRKDNSIHNKEANKSSSEDTHRPIISYVSSHLDARNSDTDDSKHLHPPEVEGPLSRLDTHKSDNISAEGPLFENNEETTSSPTIQSFTNGIVNGTMTSHKTNWNAGYDWGQVTSLHQSTAEKFRNEHNSEGRILIYPQTGSGHDVSVDSFLAQNEDHRMSQLDSTDFDGKVGSSYENVKLAREKGYRVEEYQYLNMHSNPDIAITVPNGTGDINYDVKVIDKEYLLVMEQCKSLDSQNKDYESEAEVLNLGNISWDQKIAIELNKFSVLAQNNMHLCEEAVKLAEVRGISYPKLESLLVEKSWKEALGDEFQKPYMDRLDQLLCQEADGRFQIYPPPAKIFNAFNSCPFDNVKVVIIGQDPYHGPGQAMGLCFSVEKGVKFPSSLRNIFLEIEHDLGCNFPSHGNLEKWAYQGVLLMNTVLTVRKGHPNSHAKKGWELFTDAAIRVLVQRRSGIIFLLWGNQAQEKLRLINRTCHHILKAAHPSGVSAYRGFFNCRHFSKANQILIDQGLLPIDWQL</sequence>
<dbReference type="NCBIfam" id="TIGR00628">
    <property type="entry name" value="ung"/>
    <property type="match status" value="1"/>
</dbReference>
<reference evidence="11" key="1">
    <citation type="submission" date="2021-08" db="EMBL/GenBank/DDBJ databases">
        <title>WGS assembly of Ceratopteris richardii.</title>
        <authorList>
            <person name="Marchant D.B."/>
            <person name="Chen G."/>
            <person name="Jenkins J."/>
            <person name="Shu S."/>
            <person name="Leebens-Mack J."/>
            <person name="Grimwood J."/>
            <person name="Schmutz J."/>
            <person name="Soltis P."/>
            <person name="Soltis D."/>
            <person name="Chen Z.-H."/>
        </authorList>
    </citation>
    <scope>NUCLEOTIDE SEQUENCE</scope>
    <source>
        <strain evidence="11">Whitten #5841</strain>
        <tissue evidence="11">Leaf</tissue>
    </source>
</reference>
<keyword evidence="5 7" id="KW-0378">Hydrolase</keyword>
<dbReference type="NCBIfam" id="NF003588">
    <property type="entry name" value="PRK05254.1-1"/>
    <property type="match status" value="1"/>
</dbReference>
<feature type="domain" description="Uracil-DNA glycosylase-like" evidence="10">
    <location>
        <begin position="460"/>
        <end position="620"/>
    </location>
</feature>
<dbReference type="OrthoDB" id="10031947at2759"/>
<dbReference type="AlphaFoldDB" id="A0A8T2U5M7"/>
<evidence type="ECO:0000313" key="12">
    <source>
        <dbReference type="Proteomes" id="UP000825935"/>
    </source>
</evidence>
<evidence type="ECO:0000256" key="5">
    <source>
        <dbReference type="ARBA" id="ARBA00022801"/>
    </source>
</evidence>
<dbReference type="InterPro" id="IPR036895">
    <property type="entry name" value="Uracil-DNA_glycosylase-like_sf"/>
</dbReference>